<dbReference type="Pfam" id="PF19447">
    <property type="entry name" value="DUF5985"/>
    <property type="match status" value="1"/>
</dbReference>
<proteinExistence type="predicted"/>
<feature type="transmembrane region" description="Helical" evidence="1">
    <location>
        <begin position="63"/>
        <end position="82"/>
    </location>
</feature>
<keyword evidence="1" id="KW-0472">Membrane</keyword>
<dbReference type="STRING" id="1173027.Mic7113_4645"/>
<dbReference type="Proteomes" id="UP000010471">
    <property type="component" value="Chromosome"/>
</dbReference>
<feature type="transmembrane region" description="Helical" evidence="1">
    <location>
        <begin position="31"/>
        <end position="51"/>
    </location>
</feature>
<name>K9WKI3_9CYAN</name>
<dbReference type="InterPro" id="IPR046027">
    <property type="entry name" value="DUF5985"/>
</dbReference>
<keyword evidence="3" id="KW-1185">Reference proteome</keyword>
<reference evidence="2 3" key="1">
    <citation type="submission" date="2012-06" db="EMBL/GenBank/DDBJ databases">
        <title>Finished chromosome of genome of Microcoleus sp. PCC 7113.</title>
        <authorList>
            <consortium name="US DOE Joint Genome Institute"/>
            <person name="Gugger M."/>
            <person name="Coursin T."/>
            <person name="Rippka R."/>
            <person name="Tandeau De Marsac N."/>
            <person name="Huntemann M."/>
            <person name="Wei C.-L."/>
            <person name="Han J."/>
            <person name="Detter J.C."/>
            <person name="Han C."/>
            <person name="Tapia R."/>
            <person name="Chen A."/>
            <person name="Kyrpides N."/>
            <person name="Mavromatis K."/>
            <person name="Markowitz V."/>
            <person name="Szeto E."/>
            <person name="Ivanova N."/>
            <person name="Pagani I."/>
            <person name="Pati A."/>
            <person name="Goodwin L."/>
            <person name="Nordberg H.P."/>
            <person name="Cantor M.N."/>
            <person name="Hua S.X."/>
            <person name="Woyke T."/>
            <person name="Kerfeld C.A."/>
        </authorList>
    </citation>
    <scope>NUCLEOTIDE SEQUENCE [LARGE SCALE GENOMIC DNA]</scope>
    <source>
        <strain evidence="2 3">PCC 7113</strain>
    </source>
</reference>
<organism evidence="2 3">
    <name type="scientific">Allocoleopsis franciscana PCC 7113</name>
    <dbReference type="NCBI Taxonomy" id="1173027"/>
    <lineage>
        <taxon>Bacteria</taxon>
        <taxon>Bacillati</taxon>
        <taxon>Cyanobacteriota</taxon>
        <taxon>Cyanophyceae</taxon>
        <taxon>Coleofasciculales</taxon>
        <taxon>Coleofasciculaceae</taxon>
        <taxon>Allocoleopsis</taxon>
        <taxon>Allocoleopsis franciscana</taxon>
    </lineage>
</organism>
<dbReference type="AlphaFoldDB" id="K9WKI3"/>
<sequence>MTSFIMGTIAMGCAVAGLFFLRFWKETKDRLFISFTLAFFMLAINRTLLGFTPYANETTPDLYLLRLSAFLLILFGILDKNLHKGRSL</sequence>
<gene>
    <name evidence="2" type="ORF">Mic7113_4645</name>
</gene>
<keyword evidence="1" id="KW-0812">Transmembrane</keyword>
<dbReference type="HOGENOM" id="CLU_168255_0_0_3"/>
<evidence type="ECO:0000313" key="3">
    <source>
        <dbReference type="Proteomes" id="UP000010471"/>
    </source>
</evidence>
<dbReference type="OrthoDB" id="9806559at2"/>
<evidence type="ECO:0000313" key="2">
    <source>
        <dbReference type="EMBL" id="AFZ20321.1"/>
    </source>
</evidence>
<dbReference type="RefSeq" id="WP_015184456.1">
    <property type="nucleotide sequence ID" value="NC_019738.1"/>
</dbReference>
<evidence type="ECO:0000256" key="1">
    <source>
        <dbReference type="SAM" id="Phobius"/>
    </source>
</evidence>
<protein>
    <submittedName>
        <fullName evidence="2">Uncharacterized protein</fullName>
    </submittedName>
</protein>
<accession>K9WKI3</accession>
<keyword evidence="1" id="KW-1133">Transmembrane helix</keyword>
<dbReference type="EMBL" id="CP003630">
    <property type="protein sequence ID" value="AFZ20321.1"/>
    <property type="molecule type" value="Genomic_DNA"/>
</dbReference>
<feature type="transmembrane region" description="Helical" evidence="1">
    <location>
        <begin position="6"/>
        <end position="24"/>
    </location>
</feature>
<dbReference type="KEGG" id="mic:Mic7113_4645"/>
<dbReference type="eggNOG" id="ENOG5033B7C">
    <property type="taxonomic scope" value="Bacteria"/>
</dbReference>